<evidence type="ECO:0000313" key="12">
    <source>
        <dbReference type="Proteomes" id="UP001183615"/>
    </source>
</evidence>
<keyword evidence="3" id="KW-0547">Nucleotide-binding</keyword>
<dbReference type="PROSITE" id="PS50929">
    <property type="entry name" value="ABC_TM1F"/>
    <property type="match status" value="1"/>
</dbReference>
<dbReference type="InterPro" id="IPR003593">
    <property type="entry name" value="AAA+_ATPase"/>
</dbReference>
<evidence type="ECO:0000259" key="9">
    <source>
        <dbReference type="PROSITE" id="PS50893"/>
    </source>
</evidence>
<feature type="transmembrane region" description="Helical" evidence="8">
    <location>
        <begin position="126"/>
        <end position="146"/>
    </location>
</feature>
<reference evidence="12" key="1">
    <citation type="submission" date="2023-07" db="EMBL/GenBank/DDBJ databases">
        <title>30 novel species of actinomycetes from the DSMZ collection.</title>
        <authorList>
            <person name="Nouioui I."/>
        </authorList>
    </citation>
    <scope>NUCLEOTIDE SEQUENCE [LARGE SCALE GENOMIC DNA]</scope>
    <source>
        <strain evidence="12">DSM 41886</strain>
    </source>
</reference>
<evidence type="ECO:0000259" key="10">
    <source>
        <dbReference type="PROSITE" id="PS50929"/>
    </source>
</evidence>
<dbReference type="InterPro" id="IPR039421">
    <property type="entry name" value="Type_1_exporter"/>
</dbReference>
<dbReference type="EMBL" id="JAVREV010000003">
    <property type="protein sequence ID" value="MDT0442451.1"/>
    <property type="molecule type" value="Genomic_DNA"/>
</dbReference>
<sequence>MGALRERGRRGVGVKNKEPGAERPAHGISDSEQLLFGGPLLYDTGWSSHDGAFTRLSLWSMVATLPRLIRTTIRLADQADRRALRLVAAAEIGRGAAQAVGLVAVNTVLAALLAGGDPAGRLREALPALAVVAVTALVAALLRAASTYGSGRLEPKVERVATERYLARASRVELAAIEDDQFHRLLDTAQYGATSARRMIDYCISVVNALLSLVAAAGVLTVLHPVLLPLLALMTVPSMWSTLVTTRRRYRSFRTWVQHARAGRVLSSELTATETAAEIRVHQVGPFLLKHFRNMSASSEAEQTRLARLDARTGLWASVWTGLAGAATYLALGSLVWTGVMAMSVAGTAVLAIRTGSASLGGMVRSINNLYDESLFVADLDLLCARAADWAIPTGGAPVPLRPGRITFENVTFRYPGTEGEPALTDVTLTVPAGRITALVGENGSGKSTLVKLLAGLYLPESGRVCWGGVPTTLADRHQVFERIAMVAQDFNRWRFTARVNIAIGAPSAPIEEDRLADAARNAGADTVVDSLPSGWDTLLARGYQGGHQLSGGQWQRLGIARAHYRDAPVLIVDEPTAALDAKEEQRVFDQIRDLADAGQTVILITHRMASVRHADLVHVLHHGRLVESGSPQELLARPGGRFRELYGIQAAQFDGLDGLDRLDRLGHPVTGP</sequence>
<evidence type="ECO:0000313" key="11">
    <source>
        <dbReference type="EMBL" id="MDT0442451.1"/>
    </source>
</evidence>
<accession>A0ABU2S0C0</accession>
<feature type="domain" description="ABC transmembrane type-1" evidence="10">
    <location>
        <begin position="86"/>
        <end position="372"/>
    </location>
</feature>
<comment type="subcellular location">
    <subcellularLocation>
        <location evidence="1">Cell membrane</location>
        <topology evidence="1">Multi-pass membrane protein</topology>
    </subcellularLocation>
</comment>
<feature type="compositionally biased region" description="Basic and acidic residues" evidence="7">
    <location>
        <begin position="15"/>
        <end position="25"/>
    </location>
</feature>
<dbReference type="SMART" id="SM00382">
    <property type="entry name" value="AAA"/>
    <property type="match status" value="1"/>
</dbReference>
<keyword evidence="6 8" id="KW-0472">Membrane</keyword>
<dbReference type="GO" id="GO:0005524">
    <property type="term" value="F:ATP binding"/>
    <property type="evidence" value="ECO:0007669"/>
    <property type="project" value="UniProtKB-KW"/>
</dbReference>
<keyword evidence="2 8" id="KW-0812">Transmembrane</keyword>
<dbReference type="InterPro" id="IPR036640">
    <property type="entry name" value="ABC1_TM_sf"/>
</dbReference>
<feature type="transmembrane region" description="Helical" evidence="8">
    <location>
        <begin position="226"/>
        <end position="244"/>
    </location>
</feature>
<dbReference type="PROSITE" id="PS50893">
    <property type="entry name" value="ABC_TRANSPORTER_2"/>
    <property type="match status" value="1"/>
</dbReference>
<dbReference type="Gene3D" id="3.40.50.300">
    <property type="entry name" value="P-loop containing nucleotide triphosphate hydrolases"/>
    <property type="match status" value="1"/>
</dbReference>
<evidence type="ECO:0000256" key="3">
    <source>
        <dbReference type="ARBA" id="ARBA00022741"/>
    </source>
</evidence>
<dbReference type="SUPFAM" id="SSF90123">
    <property type="entry name" value="ABC transporter transmembrane region"/>
    <property type="match status" value="1"/>
</dbReference>
<dbReference type="Pfam" id="PF00005">
    <property type="entry name" value="ABC_tran"/>
    <property type="match status" value="1"/>
</dbReference>
<evidence type="ECO:0000256" key="1">
    <source>
        <dbReference type="ARBA" id="ARBA00004651"/>
    </source>
</evidence>
<dbReference type="Proteomes" id="UP001183615">
    <property type="component" value="Unassembled WGS sequence"/>
</dbReference>
<evidence type="ECO:0000256" key="5">
    <source>
        <dbReference type="ARBA" id="ARBA00022989"/>
    </source>
</evidence>
<evidence type="ECO:0000256" key="4">
    <source>
        <dbReference type="ARBA" id="ARBA00022840"/>
    </source>
</evidence>
<keyword evidence="12" id="KW-1185">Reference proteome</keyword>
<dbReference type="InterPro" id="IPR003439">
    <property type="entry name" value="ABC_transporter-like_ATP-bd"/>
</dbReference>
<evidence type="ECO:0000256" key="8">
    <source>
        <dbReference type="SAM" id="Phobius"/>
    </source>
</evidence>
<feature type="region of interest" description="Disordered" evidence="7">
    <location>
        <begin position="1"/>
        <end position="27"/>
    </location>
</feature>
<feature type="transmembrane region" description="Helical" evidence="8">
    <location>
        <begin position="95"/>
        <end position="114"/>
    </location>
</feature>
<dbReference type="SUPFAM" id="SSF52540">
    <property type="entry name" value="P-loop containing nucleoside triphosphate hydrolases"/>
    <property type="match status" value="1"/>
</dbReference>
<dbReference type="RefSeq" id="WP_311616879.1">
    <property type="nucleotide sequence ID" value="NZ_JAVREV010000003.1"/>
</dbReference>
<proteinExistence type="predicted"/>
<comment type="caution">
    <text evidence="11">The sequence shown here is derived from an EMBL/GenBank/DDBJ whole genome shotgun (WGS) entry which is preliminary data.</text>
</comment>
<evidence type="ECO:0000256" key="2">
    <source>
        <dbReference type="ARBA" id="ARBA00022692"/>
    </source>
</evidence>
<gene>
    <name evidence="11" type="ORF">RM779_07560</name>
</gene>
<dbReference type="PANTHER" id="PTHR24221">
    <property type="entry name" value="ATP-BINDING CASSETTE SUB-FAMILY B"/>
    <property type="match status" value="1"/>
</dbReference>
<feature type="domain" description="ABC transporter" evidence="9">
    <location>
        <begin position="406"/>
        <end position="648"/>
    </location>
</feature>
<dbReference type="InterPro" id="IPR011527">
    <property type="entry name" value="ABC1_TM_dom"/>
</dbReference>
<keyword evidence="5 8" id="KW-1133">Transmembrane helix</keyword>
<feature type="transmembrane region" description="Helical" evidence="8">
    <location>
        <begin position="199"/>
        <end position="220"/>
    </location>
</feature>
<protein>
    <submittedName>
        <fullName evidence="11">ABC transporter ATP-binding protein</fullName>
    </submittedName>
</protein>
<organism evidence="11 12">
    <name type="scientific">Streptomyces johnsoniae</name>
    <dbReference type="NCBI Taxonomy" id="3075532"/>
    <lineage>
        <taxon>Bacteria</taxon>
        <taxon>Bacillati</taxon>
        <taxon>Actinomycetota</taxon>
        <taxon>Actinomycetes</taxon>
        <taxon>Kitasatosporales</taxon>
        <taxon>Streptomycetaceae</taxon>
        <taxon>Streptomyces</taxon>
    </lineage>
</organism>
<evidence type="ECO:0000256" key="7">
    <source>
        <dbReference type="SAM" id="MobiDB-lite"/>
    </source>
</evidence>
<keyword evidence="4 11" id="KW-0067">ATP-binding</keyword>
<name>A0ABU2S0C0_9ACTN</name>
<dbReference type="Gene3D" id="1.20.1560.10">
    <property type="entry name" value="ABC transporter type 1, transmembrane domain"/>
    <property type="match status" value="1"/>
</dbReference>
<dbReference type="PANTHER" id="PTHR24221:SF646">
    <property type="entry name" value="HAEMOLYSIN SECRETION ATP-BINDING PROTEIN"/>
    <property type="match status" value="1"/>
</dbReference>
<dbReference type="InterPro" id="IPR027417">
    <property type="entry name" value="P-loop_NTPase"/>
</dbReference>
<feature type="transmembrane region" description="Helical" evidence="8">
    <location>
        <begin position="313"/>
        <end position="330"/>
    </location>
</feature>
<evidence type="ECO:0000256" key="6">
    <source>
        <dbReference type="ARBA" id="ARBA00023136"/>
    </source>
</evidence>
<dbReference type="CDD" id="cd03228">
    <property type="entry name" value="ABCC_MRP_Like"/>
    <property type="match status" value="1"/>
</dbReference>